<dbReference type="PROSITE" id="PS00022">
    <property type="entry name" value="EGF_1"/>
    <property type="match status" value="1"/>
</dbReference>
<reference evidence="4" key="1">
    <citation type="submission" date="2022-11" db="UniProtKB">
        <authorList>
            <consortium name="WormBaseParasite"/>
        </authorList>
    </citation>
    <scope>IDENTIFICATION</scope>
</reference>
<evidence type="ECO:0000259" key="1">
    <source>
        <dbReference type="PROSITE" id="PS00022"/>
    </source>
</evidence>
<dbReference type="InterPro" id="IPR000742">
    <property type="entry name" value="EGF"/>
</dbReference>
<protein>
    <submittedName>
        <fullName evidence="4">EGF-like domain-containing protein</fullName>
    </submittedName>
</protein>
<keyword evidence="3" id="KW-1185">Reference proteome</keyword>
<sequence length="622" mass="72381">MWSTFIICYNSKLEGDDERIELKNKENGFGKKCKKPRQHAIEMSVCARRKSFERDNDKNEYKIEYNNEAISLLGLDMELWNYFSSLYDQMEFPSKSCYLTLKLDGFKFHTTTSHCDLFFTNQNFNSNRIEIWTILTNLACNSEEAKNQRLSGIEESDICVYKSDETNKMRDDYAKACKTYEEDDEFGKHGIEFRVYATRIDFKRLEEEYWVKFGVDVLCNDYSPNLDELKLSGDFKSVHKIEFNKTIKVTGKIGTYYGGERYLDLLNRTENYIKLFSIQLGNNETNFAILTDEINGNYKRPPTQCDEFGLEEYKKFNNSYYELLELYKKCNCDRVPRPPSITDDRLNVPPEARNKRSIRNESLLGTRDANGLVYGCEDSVNLGFGDILMHPTDIAQKIKKQRQCCTNGGQSRRKRQFFVMEENMNLFWNMPLSYDFSDDEGTSDYPFKSTLSKSINLECDIKDYGLDYGKCKNGGYPDPLEDCKCRCPDGYDGDDCKEYKHDNCKVIELTAKVKKQYISAEFGKGKCFFAIKLDKTDDRIQAKRILLNIEKMKGYNCDTTCKNNYIEIKYRKDKSATGARICCIDYARILTISSEEDTEVLIMKKGNIGEYDISYQKGGLFN</sequence>
<evidence type="ECO:0000259" key="2">
    <source>
        <dbReference type="PROSITE" id="PS01186"/>
    </source>
</evidence>
<organism evidence="3 4">
    <name type="scientific">Meloidogyne javanica</name>
    <name type="common">Root-knot nematode worm</name>
    <dbReference type="NCBI Taxonomy" id="6303"/>
    <lineage>
        <taxon>Eukaryota</taxon>
        <taxon>Metazoa</taxon>
        <taxon>Ecdysozoa</taxon>
        <taxon>Nematoda</taxon>
        <taxon>Chromadorea</taxon>
        <taxon>Rhabditida</taxon>
        <taxon>Tylenchina</taxon>
        <taxon>Tylenchomorpha</taxon>
        <taxon>Tylenchoidea</taxon>
        <taxon>Meloidogynidae</taxon>
        <taxon>Meloidogyninae</taxon>
        <taxon>Meloidogyne</taxon>
        <taxon>Meloidogyne incognita group</taxon>
    </lineage>
</organism>
<evidence type="ECO:0000313" key="3">
    <source>
        <dbReference type="Proteomes" id="UP000887561"/>
    </source>
</evidence>
<dbReference type="AlphaFoldDB" id="A0A915M3X6"/>
<accession>A0A915M3X6</accession>
<dbReference type="PROSITE" id="PS01186">
    <property type="entry name" value="EGF_2"/>
    <property type="match status" value="1"/>
</dbReference>
<proteinExistence type="predicted"/>
<dbReference type="Proteomes" id="UP000887561">
    <property type="component" value="Unplaced"/>
</dbReference>
<name>A0A915M3X6_MELJA</name>
<feature type="domain" description="EGF-like" evidence="1 2">
    <location>
        <begin position="485"/>
        <end position="496"/>
    </location>
</feature>
<dbReference type="WBParaSite" id="scaffold3018_cov187.g5838">
    <property type="protein sequence ID" value="scaffold3018_cov187.g5838"/>
    <property type="gene ID" value="scaffold3018_cov187.g5838"/>
</dbReference>
<evidence type="ECO:0000313" key="4">
    <source>
        <dbReference type="WBParaSite" id="scaffold3018_cov187.g5838"/>
    </source>
</evidence>